<evidence type="ECO:0000313" key="3">
    <source>
        <dbReference type="Proteomes" id="UP000257002"/>
    </source>
</evidence>
<dbReference type="Proteomes" id="UP000257002">
    <property type="component" value="Unassembled WGS sequence"/>
</dbReference>
<proteinExistence type="predicted"/>
<evidence type="ECO:0000313" key="2">
    <source>
        <dbReference type="EMBL" id="REJ48370.1"/>
    </source>
</evidence>
<evidence type="ECO:0000256" key="1">
    <source>
        <dbReference type="SAM" id="MobiDB-lite"/>
    </source>
</evidence>
<name>A0A3E0LLG5_9CHRO</name>
<dbReference type="AlphaFoldDB" id="A0A3E0LLG5"/>
<protein>
    <submittedName>
        <fullName evidence="2">Uncharacterized protein</fullName>
    </submittedName>
</protein>
<reference evidence="2 3" key="1">
    <citation type="submission" date="2017-10" db="EMBL/GenBank/DDBJ databases">
        <title>A large-scale comparative metagenomic study reveals the eutrophication-driven functional interactions in six Microcystis-epibionts communities.</title>
        <authorList>
            <person name="Li Q."/>
            <person name="Lin F."/>
        </authorList>
    </citation>
    <scope>NUCLEOTIDE SEQUENCE [LARGE SCALE GENOMIC DNA]</scope>
    <source>
        <strain evidence="2">TW10</strain>
    </source>
</reference>
<dbReference type="EMBL" id="QQWD01000027">
    <property type="protein sequence ID" value="REJ48370.1"/>
    <property type="molecule type" value="Genomic_DNA"/>
</dbReference>
<organism evidence="2 3">
    <name type="scientific">Microcystis wesenbergii TW10</name>
    <dbReference type="NCBI Taxonomy" id="2060474"/>
    <lineage>
        <taxon>Bacteria</taxon>
        <taxon>Bacillati</taxon>
        <taxon>Cyanobacteriota</taxon>
        <taxon>Cyanophyceae</taxon>
        <taxon>Oscillatoriophycideae</taxon>
        <taxon>Chroococcales</taxon>
        <taxon>Microcystaceae</taxon>
        <taxon>Microcystis</taxon>
    </lineage>
</organism>
<comment type="caution">
    <text evidence="2">The sequence shown here is derived from an EMBL/GenBank/DDBJ whole genome shotgun (WGS) entry which is preliminary data.</text>
</comment>
<sequence length="75" mass="7903">MKSKSTGHWSDRGENLGTFSLKMGNTLHPTPCPPDVGGVGGATPCPQEKLFAANPNYRLLGILSPPPDERSLSGL</sequence>
<accession>A0A3E0LLG5</accession>
<gene>
    <name evidence="2" type="ORF">DWQ51_19055</name>
</gene>
<feature type="region of interest" description="Disordered" evidence="1">
    <location>
        <begin position="1"/>
        <end position="22"/>
    </location>
</feature>